<reference evidence="4 6" key="1">
    <citation type="journal article" date="2020" name="Stud. Mycol.">
        <title>101 Dothideomycetes genomes: a test case for predicting lifestyles and emergence of pathogens.</title>
        <authorList>
            <person name="Haridas S."/>
            <person name="Albert R."/>
            <person name="Binder M."/>
            <person name="Bloem J."/>
            <person name="Labutti K."/>
            <person name="Salamov A."/>
            <person name="Andreopoulos B."/>
            <person name="Baker S."/>
            <person name="Barry K."/>
            <person name="Bills G."/>
            <person name="Bluhm B."/>
            <person name="Cannon C."/>
            <person name="Castanera R."/>
            <person name="Culley D."/>
            <person name="Daum C."/>
            <person name="Ezra D."/>
            <person name="Gonzalez J."/>
            <person name="Henrissat B."/>
            <person name="Kuo A."/>
            <person name="Liang C."/>
            <person name="Lipzen A."/>
            <person name="Lutzoni F."/>
            <person name="Magnuson J."/>
            <person name="Mondo S."/>
            <person name="Nolan M."/>
            <person name="Ohm R."/>
            <person name="Pangilinan J."/>
            <person name="Park H.-J."/>
            <person name="Ramirez L."/>
            <person name="Alfaro M."/>
            <person name="Sun H."/>
            <person name="Tritt A."/>
            <person name="Yoshinaga Y."/>
            <person name="Zwiers L.-H."/>
            <person name="Turgeon B."/>
            <person name="Goodwin S."/>
            <person name="Spatafora J."/>
            <person name="Crous P."/>
            <person name="Grigoriev I."/>
        </authorList>
    </citation>
    <scope>NUCLEOTIDE SEQUENCE</scope>
    <source>
        <strain evidence="4 6">CBS 304.34</strain>
    </source>
</reference>
<gene>
    <name evidence="4 6" type="ORF">BDZ99DRAFT_524383</name>
</gene>
<dbReference type="Proteomes" id="UP000504636">
    <property type="component" value="Unplaced"/>
</dbReference>
<evidence type="ECO:0000313" key="6">
    <source>
        <dbReference type="RefSeq" id="XP_033572371.1"/>
    </source>
</evidence>
<feature type="repeat" description="WD" evidence="3">
    <location>
        <begin position="79"/>
        <end position="120"/>
    </location>
</feature>
<dbReference type="PANTHER" id="PTHR44019">
    <property type="entry name" value="WD REPEAT-CONTAINING PROTEIN 55"/>
    <property type="match status" value="1"/>
</dbReference>
<dbReference type="RefSeq" id="XP_033572371.1">
    <property type="nucleotide sequence ID" value="XM_033725897.1"/>
</dbReference>
<dbReference type="Gene3D" id="2.130.10.10">
    <property type="entry name" value="YVTN repeat-like/Quinoprotein amine dehydrogenase"/>
    <property type="match status" value="2"/>
</dbReference>
<evidence type="ECO:0000256" key="2">
    <source>
        <dbReference type="ARBA" id="ARBA00022737"/>
    </source>
</evidence>
<keyword evidence="2" id="KW-0677">Repeat</keyword>
<evidence type="ECO:0000256" key="3">
    <source>
        <dbReference type="PROSITE-ProRule" id="PRU00221"/>
    </source>
</evidence>
<proteinExistence type="predicted"/>
<evidence type="ECO:0000313" key="5">
    <source>
        <dbReference type="Proteomes" id="UP000504636"/>
    </source>
</evidence>
<dbReference type="SMART" id="SM00320">
    <property type="entry name" value="WD40"/>
    <property type="match status" value="4"/>
</dbReference>
<dbReference type="InterPro" id="IPR015943">
    <property type="entry name" value="WD40/YVTN_repeat-like_dom_sf"/>
</dbReference>
<dbReference type="PROSITE" id="PS50082">
    <property type="entry name" value="WD_REPEATS_2"/>
    <property type="match status" value="1"/>
</dbReference>
<accession>A0A6A6YC39</accession>
<dbReference type="GeneID" id="54466790"/>
<organism evidence="4">
    <name type="scientific">Mytilinidion resinicola</name>
    <dbReference type="NCBI Taxonomy" id="574789"/>
    <lineage>
        <taxon>Eukaryota</taxon>
        <taxon>Fungi</taxon>
        <taxon>Dikarya</taxon>
        <taxon>Ascomycota</taxon>
        <taxon>Pezizomycotina</taxon>
        <taxon>Dothideomycetes</taxon>
        <taxon>Pleosporomycetidae</taxon>
        <taxon>Mytilinidiales</taxon>
        <taxon>Mytilinidiaceae</taxon>
        <taxon>Mytilinidion</taxon>
    </lineage>
</organism>
<keyword evidence="5" id="KW-1185">Reference proteome</keyword>
<dbReference type="OrthoDB" id="3267146at2759"/>
<dbReference type="AlphaFoldDB" id="A0A6A6YC39"/>
<dbReference type="SUPFAM" id="SSF82171">
    <property type="entry name" value="DPP6 N-terminal domain-like"/>
    <property type="match status" value="1"/>
</dbReference>
<protein>
    <submittedName>
        <fullName evidence="4 6">YVTN repeat-like/Quino protein amine dehydrogenase</fullName>
    </submittedName>
</protein>
<keyword evidence="1 3" id="KW-0853">WD repeat</keyword>
<dbReference type="PROSITE" id="PS50294">
    <property type="entry name" value="WD_REPEATS_REGION"/>
    <property type="match status" value="1"/>
</dbReference>
<dbReference type="InterPro" id="IPR001680">
    <property type="entry name" value="WD40_rpt"/>
</dbReference>
<dbReference type="InterPro" id="IPR050505">
    <property type="entry name" value="WDR55/POC1"/>
</dbReference>
<dbReference type="EMBL" id="MU003709">
    <property type="protein sequence ID" value="KAF2805407.1"/>
    <property type="molecule type" value="Genomic_DNA"/>
</dbReference>
<name>A0A6A6YC39_9PEZI</name>
<sequence>MSQAWPAVVSPDGLWVLSSSHRRKSVQEGSTGRALYSMPTLEDEMIPVFSPDSQKYIRSRKNKFWLHNVKSGRDEYLVTTELEHKFTSFAFSSDSESFVSGSGDGTIRLWSSKTGTLSRQIFPYYGAATGCWSVAYSPLGRTVAGLISKPYKGGLPVSLDLFDSVSGQEIMTISVEYTGMPKLVSFSPDGKHVAVTGSKIVTIFDINSGKRSWGLSENSAHDPMASAFSPDGNTFAVGSSTLRIWDMKALKRRLVRFEGHDGLNHSLKRLRINTITFSPSSMKVATTARGSRYVRVSDVTGAIASQRGPPDRQTTSGD</sequence>
<dbReference type="PANTHER" id="PTHR44019:SF8">
    <property type="entry name" value="POC1 CENTRIOLAR PROTEIN HOMOLOG"/>
    <property type="match status" value="1"/>
</dbReference>
<reference evidence="6" key="2">
    <citation type="submission" date="2020-04" db="EMBL/GenBank/DDBJ databases">
        <authorList>
            <consortium name="NCBI Genome Project"/>
        </authorList>
    </citation>
    <scope>NUCLEOTIDE SEQUENCE</scope>
    <source>
        <strain evidence="6">CBS 304.34</strain>
    </source>
</reference>
<dbReference type="Pfam" id="PF00400">
    <property type="entry name" value="WD40"/>
    <property type="match status" value="2"/>
</dbReference>
<evidence type="ECO:0000313" key="4">
    <source>
        <dbReference type="EMBL" id="KAF2805407.1"/>
    </source>
</evidence>
<reference evidence="6" key="3">
    <citation type="submission" date="2025-04" db="UniProtKB">
        <authorList>
            <consortium name="RefSeq"/>
        </authorList>
    </citation>
    <scope>IDENTIFICATION</scope>
    <source>
        <strain evidence="6">CBS 304.34</strain>
    </source>
</reference>
<evidence type="ECO:0000256" key="1">
    <source>
        <dbReference type="ARBA" id="ARBA00022574"/>
    </source>
</evidence>